<dbReference type="Proteomes" id="UP001243623">
    <property type="component" value="Chromosome"/>
</dbReference>
<dbReference type="EMBL" id="CP120678">
    <property type="protein sequence ID" value="WIW70877.1"/>
    <property type="molecule type" value="Genomic_DNA"/>
</dbReference>
<gene>
    <name evidence="1" type="ORF">P3F81_00700</name>
</gene>
<accession>A0A9Y2ER79</accession>
<dbReference type="KEGG" id="sgbi:P3F81_00700"/>
<protein>
    <submittedName>
        <fullName evidence="1">Uncharacterized protein</fullName>
    </submittedName>
</protein>
<organism evidence="1 2">
    <name type="scientific">Selenobaculum gibii</name>
    <dbReference type="NCBI Taxonomy" id="3054208"/>
    <lineage>
        <taxon>Bacteria</taxon>
        <taxon>Bacillati</taxon>
        <taxon>Bacillota</taxon>
        <taxon>Negativicutes</taxon>
        <taxon>Selenomonadales</taxon>
        <taxon>Selenomonadaceae</taxon>
        <taxon>Selenobaculum</taxon>
    </lineage>
</organism>
<dbReference type="RefSeq" id="WP_147667314.1">
    <property type="nucleotide sequence ID" value="NZ_CP120678.1"/>
</dbReference>
<dbReference type="AlphaFoldDB" id="A0A9Y2ER79"/>
<evidence type="ECO:0000313" key="1">
    <source>
        <dbReference type="EMBL" id="WIW70877.1"/>
    </source>
</evidence>
<name>A0A9Y2ER79_9FIRM</name>
<reference evidence="1" key="1">
    <citation type="submission" date="2023-03" db="EMBL/GenBank/DDBJ databases">
        <title>Selenobaculum gbiensis gen. nov. sp. nov., a new bacterium isolated from the gut microbiota of IBD patient.</title>
        <authorList>
            <person name="Yeo S."/>
            <person name="Park H."/>
            <person name="Huh C.S."/>
        </authorList>
    </citation>
    <scope>NUCLEOTIDE SEQUENCE</scope>
    <source>
        <strain evidence="1">ICN-92133</strain>
    </source>
</reference>
<keyword evidence="2" id="KW-1185">Reference proteome</keyword>
<proteinExistence type="predicted"/>
<sequence>MKISSIASSGSVPYIIPIAENLGSGDSVPSFGPAYTVEFSNRFNNETADKELPIPMIAPKKSNVTEDCLACNARKFHGVSNQTLATASPIKPIGFNQTSTPIDPTADNYRVEDEVKTTKGTELVRKSIRIYSAVCPVCGHGYIDSQLDSDSGLGKNVDIAA</sequence>
<evidence type="ECO:0000313" key="2">
    <source>
        <dbReference type="Proteomes" id="UP001243623"/>
    </source>
</evidence>